<evidence type="ECO:0000256" key="1">
    <source>
        <dbReference type="SAM" id="MobiDB-lite"/>
    </source>
</evidence>
<dbReference type="AlphaFoldDB" id="A0AAE1P7E3"/>
<accession>A0AAE1P7E3</accession>
<gene>
    <name evidence="2" type="ORF">Pmani_025297</name>
</gene>
<evidence type="ECO:0000313" key="2">
    <source>
        <dbReference type="EMBL" id="KAK4302626.1"/>
    </source>
</evidence>
<keyword evidence="3" id="KW-1185">Reference proteome</keyword>
<feature type="region of interest" description="Disordered" evidence="1">
    <location>
        <begin position="32"/>
        <end position="52"/>
    </location>
</feature>
<name>A0AAE1P7E3_9EUCA</name>
<comment type="caution">
    <text evidence="2">The sequence shown here is derived from an EMBL/GenBank/DDBJ whole genome shotgun (WGS) entry which is preliminary data.</text>
</comment>
<evidence type="ECO:0000313" key="3">
    <source>
        <dbReference type="Proteomes" id="UP001292094"/>
    </source>
</evidence>
<dbReference type="EMBL" id="JAWZYT010002701">
    <property type="protein sequence ID" value="KAK4302626.1"/>
    <property type="molecule type" value="Genomic_DNA"/>
</dbReference>
<reference evidence="2" key="1">
    <citation type="submission" date="2023-11" db="EMBL/GenBank/DDBJ databases">
        <title>Genome assemblies of two species of porcelain crab, Petrolisthes cinctipes and Petrolisthes manimaculis (Anomura: Porcellanidae).</title>
        <authorList>
            <person name="Angst P."/>
        </authorList>
    </citation>
    <scope>NUCLEOTIDE SEQUENCE</scope>
    <source>
        <strain evidence="2">PB745_02</strain>
        <tissue evidence="2">Gill</tissue>
    </source>
</reference>
<dbReference type="Proteomes" id="UP001292094">
    <property type="component" value="Unassembled WGS sequence"/>
</dbReference>
<protein>
    <submittedName>
        <fullName evidence="2">Uncharacterized protein</fullName>
    </submittedName>
</protein>
<sequence>MIRDGPGLYSRPHSRYQRRFTWVKGPRYYEGREETNYKPRPNPHPRPRPRSDSCPTFHLPVALASFLNPLPLSSTPCLFPQPPASFLNPLPLSPTPCLFPQPPASFPNPLPLSPTPCLFPFLVFTVLVVRKLLCDASISKFEPS</sequence>
<organism evidence="2 3">
    <name type="scientific">Petrolisthes manimaculis</name>
    <dbReference type="NCBI Taxonomy" id="1843537"/>
    <lineage>
        <taxon>Eukaryota</taxon>
        <taxon>Metazoa</taxon>
        <taxon>Ecdysozoa</taxon>
        <taxon>Arthropoda</taxon>
        <taxon>Crustacea</taxon>
        <taxon>Multicrustacea</taxon>
        <taxon>Malacostraca</taxon>
        <taxon>Eumalacostraca</taxon>
        <taxon>Eucarida</taxon>
        <taxon>Decapoda</taxon>
        <taxon>Pleocyemata</taxon>
        <taxon>Anomura</taxon>
        <taxon>Galatheoidea</taxon>
        <taxon>Porcellanidae</taxon>
        <taxon>Petrolisthes</taxon>
    </lineage>
</organism>
<proteinExistence type="predicted"/>